<proteinExistence type="predicted"/>
<evidence type="ECO:0000313" key="3">
    <source>
        <dbReference type="Proteomes" id="UP000284706"/>
    </source>
</evidence>
<evidence type="ECO:0000313" key="2">
    <source>
        <dbReference type="EMBL" id="PPQ68688.1"/>
    </source>
</evidence>
<feature type="compositionally biased region" description="Basic and acidic residues" evidence="1">
    <location>
        <begin position="1"/>
        <end position="11"/>
    </location>
</feature>
<dbReference type="Proteomes" id="UP000284706">
    <property type="component" value="Unassembled WGS sequence"/>
</dbReference>
<organism evidence="2 3">
    <name type="scientific">Gymnopilus dilepis</name>
    <dbReference type="NCBI Taxonomy" id="231916"/>
    <lineage>
        <taxon>Eukaryota</taxon>
        <taxon>Fungi</taxon>
        <taxon>Dikarya</taxon>
        <taxon>Basidiomycota</taxon>
        <taxon>Agaricomycotina</taxon>
        <taxon>Agaricomycetes</taxon>
        <taxon>Agaricomycetidae</taxon>
        <taxon>Agaricales</taxon>
        <taxon>Agaricineae</taxon>
        <taxon>Hymenogastraceae</taxon>
        <taxon>Gymnopilus</taxon>
    </lineage>
</organism>
<dbReference type="EMBL" id="NHYE01005590">
    <property type="protein sequence ID" value="PPQ68688.1"/>
    <property type="molecule type" value="Genomic_DNA"/>
</dbReference>
<evidence type="ECO:0000256" key="1">
    <source>
        <dbReference type="SAM" id="MobiDB-lite"/>
    </source>
</evidence>
<dbReference type="InParanoid" id="A0A409VR21"/>
<reference evidence="2 3" key="1">
    <citation type="journal article" date="2018" name="Evol. Lett.">
        <title>Horizontal gene cluster transfer increased hallucinogenic mushroom diversity.</title>
        <authorList>
            <person name="Reynolds H.T."/>
            <person name="Vijayakumar V."/>
            <person name="Gluck-Thaler E."/>
            <person name="Korotkin H.B."/>
            <person name="Matheny P.B."/>
            <person name="Slot J.C."/>
        </authorList>
    </citation>
    <scope>NUCLEOTIDE SEQUENCE [LARGE SCALE GENOMIC DNA]</scope>
    <source>
        <strain evidence="2 3">SRW20</strain>
    </source>
</reference>
<dbReference type="AlphaFoldDB" id="A0A409VR21"/>
<comment type="caution">
    <text evidence="2">The sequence shown here is derived from an EMBL/GenBank/DDBJ whole genome shotgun (WGS) entry which is preliminary data.</text>
</comment>
<name>A0A409VR21_9AGAR</name>
<sequence length="80" mass="9184">MKKEEEMDGRRSILGSDPGPEEDYPYGPYCASGAVRRQRWRYTMIMITEEGPPSRPPVDQRILTIPGTKYAAQHKKVECK</sequence>
<keyword evidence="3" id="KW-1185">Reference proteome</keyword>
<protein>
    <submittedName>
        <fullName evidence="2">Uncharacterized protein</fullName>
    </submittedName>
</protein>
<feature type="region of interest" description="Disordered" evidence="1">
    <location>
        <begin position="1"/>
        <end position="27"/>
    </location>
</feature>
<gene>
    <name evidence="2" type="ORF">CVT26_002970</name>
</gene>
<accession>A0A409VR21</accession>